<protein>
    <recommendedName>
        <fullName evidence="2">NAD(P)-binding domain-containing protein</fullName>
    </recommendedName>
</protein>
<name>A0A086TGX9_HAPC1</name>
<keyword evidence="4" id="KW-1185">Reference proteome</keyword>
<accession>A0A086TGX9</accession>
<feature type="domain" description="NAD(P)-binding" evidence="2">
    <location>
        <begin position="9"/>
        <end position="221"/>
    </location>
</feature>
<dbReference type="Pfam" id="PF13460">
    <property type="entry name" value="NAD_binding_10"/>
    <property type="match status" value="1"/>
</dbReference>
<gene>
    <name evidence="3" type="ORF">ACRE_003170</name>
</gene>
<comment type="caution">
    <text evidence="3">The sequence shown here is derived from an EMBL/GenBank/DDBJ whole genome shotgun (WGS) entry which is preliminary data.</text>
</comment>
<sequence>MSHHVLLIGGHGKVAQLLTPLLLKRSWTVTSLIRAQDQVPTIEGLGAGQPGKLNVLVRSIEDIASQDQAAQILKEVNPDYVAFSAGAGGKGPAERTFKIDRDAATHFINAAATFPSIAKFLLVSYIGSRRQAAPWWPAGDWEDYVRNVNEGVLAKYYQAKISADETLYSVSRRSSTLVGIDLRPGTLTTEPAGKVTLGKTPRAVGSVSRESVAKVADALLAAEGVKNSWIDLTDGDEEIDAAVSRVIREGVDAADGDPVSKGESNL</sequence>
<dbReference type="Proteomes" id="UP000029964">
    <property type="component" value="Unassembled WGS sequence"/>
</dbReference>
<dbReference type="SUPFAM" id="SSF51735">
    <property type="entry name" value="NAD(P)-binding Rossmann-fold domains"/>
    <property type="match status" value="1"/>
</dbReference>
<dbReference type="HOGENOM" id="CLU_025711_1_0_1"/>
<dbReference type="EMBL" id="JPKY01000002">
    <property type="protein sequence ID" value="KFH48611.1"/>
    <property type="molecule type" value="Genomic_DNA"/>
</dbReference>
<dbReference type="InterPro" id="IPR016040">
    <property type="entry name" value="NAD(P)-bd_dom"/>
</dbReference>
<reference evidence="4" key="1">
    <citation type="journal article" date="2014" name="Genome Announc.">
        <title>Genome sequence and annotation of Acremonium chrysogenum, producer of the beta-lactam antibiotic cephalosporin C.</title>
        <authorList>
            <person name="Terfehr D."/>
            <person name="Dahlmann T.A."/>
            <person name="Specht T."/>
            <person name="Zadra I."/>
            <person name="Kuernsteiner H."/>
            <person name="Kueck U."/>
        </authorList>
    </citation>
    <scope>NUCLEOTIDE SEQUENCE [LARGE SCALE GENOMIC DNA]</scope>
    <source>
        <strain evidence="4">ATCC 11550 / CBS 779.69 / DSM 880 / IAM 14645 / JCM 23072 / IMI 49137</strain>
    </source>
</reference>
<evidence type="ECO:0000259" key="2">
    <source>
        <dbReference type="Pfam" id="PF13460"/>
    </source>
</evidence>
<dbReference type="PANTHER" id="PTHR15020">
    <property type="entry name" value="FLAVIN REDUCTASE-RELATED"/>
    <property type="match status" value="1"/>
</dbReference>
<evidence type="ECO:0000313" key="4">
    <source>
        <dbReference type="Proteomes" id="UP000029964"/>
    </source>
</evidence>
<evidence type="ECO:0000256" key="1">
    <source>
        <dbReference type="ARBA" id="ARBA00038376"/>
    </source>
</evidence>
<dbReference type="PANTHER" id="PTHR15020:SF50">
    <property type="entry name" value="UPF0659 PROTEIN YMR090W"/>
    <property type="match status" value="1"/>
</dbReference>
<organism evidence="3 4">
    <name type="scientific">Hapsidospora chrysogenum (strain ATCC 11550 / CBS 779.69 / DSM 880 / IAM 14645 / JCM 23072 / IMI 49137)</name>
    <name type="common">Acremonium chrysogenum</name>
    <dbReference type="NCBI Taxonomy" id="857340"/>
    <lineage>
        <taxon>Eukaryota</taxon>
        <taxon>Fungi</taxon>
        <taxon>Dikarya</taxon>
        <taxon>Ascomycota</taxon>
        <taxon>Pezizomycotina</taxon>
        <taxon>Sordariomycetes</taxon>
        <taxon>Hypocreomycetidae</taxon>
        <taxon>Hypocreales</taxon>
        <taxon>Bionectriaceae</taxon>
        <taxon>Hapsidospora</taxon>
    </lineage>
</organism>
<proteinExistence type="inferred from homology"/>
<dbReference type="STRING" id="857340.A0A086TGX9"/>
<evidence type="ECO:0000313" key="3">
    <source>
        <dbReference type="EMBL" id="KFH48611.1"/>
    </source>
</evidence>
<dbReference type="InterPro" id="IPR036291">
    <property type="entry name" value="NAD(P)-bd_dom_sf"/>
</dbReference>
<dbReference type="OrthoDB" id="10254604at2759"/>
<comment type="similarity">
    <text evidence="1">Belongs to the avfA family.</text>
</comment>
<dbReference type="Gene3D" id="3.40.50.720">
    <property type="entry name" value="NAD(P)-binding Rossmann-like Domain"/>
    <property type="match status" value="1"/>
</dbReference>
<dbReference type="AlphaFoldDB" id="A0A086TGX9"/>